<dbReference type="Gene3D" id="1.20.58.2130">
    <property type="match status" value="1"/>
</dbReference>
<feature type="compositionally biased region" description="Polar residues" evidence="1">
    <location>
        <begin position="408"/>
        <end position="429"/>
    </location>
</feature>
<dbReference type="InterPro" id="IPR013948">
    <property type="entry name" value="DNA_replication_reg_Sld3_C"/>
</dbReference>
<dbReference type="GO" id="GO:0006270">
    <property type="term" value="P:DNA replication initiation"/>
    <property type="evidence" value="ECO:0007669"/>
    <property type="project" value="InterPro"/>
</dbReference>
<evidence type="ECO:0000259" key="2">
    <source>
        <dbReference type="Pfam" id="PF08639"/>
    </source>
</evidence>
<dbReference type="InterPro" id="IPR042511">
    <property type="entry name" value="Sld3"/>
</dbReference>
<feature type="non-terminal residue" evidence="3">
    <location>
        <position position="1"/>
    </location>
</feature>
<reference evidence="3 4" key="1">
    <citation type="submission" date="2016-04" db="EMBL/GenBank/DDBJ databases">
        <title>Evolutionary innovation and constraint leading to complex multicellularity in the Ascomycota.</title>
        <authorList>
            <person name="Cisse O."/>
            <person name="Nguyen A."/>
            <person name="Hewitt D.A."/>
            <person name="Jedd G."/>
            <person name="Stajich J.E."/>
        </authorList>
    </citation>
    <scope>NUCLEOTIDE SEQUENCE [LARGE SCALE GENOMIC DNA]</scope>
    <source>
        <strain evidence="3 4">DAH-3</strain>
    </source>
</reference>
<name>A0A1U7LM23_NEOID</name>
<dbReference type="OrthoDB" id="15567at2759"/>
<keyword evidence="4" id="KW-1185">Reference proteome</keyword>
<dbReference type="PANTHER" id="PTHR28067">
    <property type="entry name" value="DNA REPLICATION REGULATOR SLD3"/>
    <property type="match status" value="1"/>
</dbReference>
<dbReference type="AlphaFoldDB" id="A0A1U7LM23"/>
<dbReference type="Pfam" id="PF08639">
    <property type="entry name" value="Sld3_STD"/>
    <property type="match status" value="2"/>
</dbReference>
<feature type="domain" description="DNA replication regulator Sld3 C-terminal" evidence="2">
    <location>
        <begin position="62"/>
        <end position="215"/>
    </location>
</feature>
<sequence>AFKKLEQAPSNPCKFTPSSPLYEKALDGLLLQLHDMEQKYRELKLFCKNTQDEVKLKVRSCEMGFLERWIECDIRGIKDYTVAERLVEQLKIREMQLQVLILLEILAWKHEHADLTKNTPSPKSRKAKAKESVIDKNDPSLRLNICIDRLNLWHTLGPSFILDFLPQKEEVDFLRQFCLEIIMPFYESRIPEKCSSLYVKCGCNVNRSPKEKQKIIKDPLSALTIPPAPTPLPSSARLPRKPKTTFKSIPAPKRRQTNHLSKLAAREIEFKPLKRKQSANLREDLRAAINNIAKPNRMAIGAEIMEAREQRFRKGTPNKRYSYTVDSRKKDSLQVPATPSNRRTRPRQQDDQSRDLLSPPPKKLRLVSSPIIVEDTPVKSRHKSVSEDIRETPVKGTSRTHHLDQESPTKTSFSSTVALVASSPETVKSTKGIAKEEADIFDQLGWNDY</sequence>
<dbReference type="EMBL" id="LXFE01001400">
    <property type="protein sequence ID" value="OLL23633.1"/>
    <property type="molecule type" value="Genomic_DNA"/>
</dbReference>
<protein>
    <submittedName>
        <fullName evidence="3">DNA replication regulator sld3</fullName>
    </submittedName>
</protein>
<evidence type="ECO:0000313" key="4">
    <source>
        <dbReference type="Proteomes" id="UP000186594"/>
    </source>
</evidence>
<feature type="compositionally biased region" description="Basic and acidic residues" evidence="1">
    <location>
        <begin position="384"/>
        <end position="393"/>
    </location>
</feature>
<evidence type="ECO:0000313" key="3">
    <source>
        <dbReference type="EMBL" id="OLL23633.1"/>
    </source>
</evidence>
<comment type="caution">
    <text evidence="3">The sequence shown here is derived from an EMBL/GenBank/DDBJ whole genome shotgun (WGS) entry which is preliminary data.</text>
</comment>
<evidence type="ECO:0000256" key="1">
    <source>
        <dbReference type="SAM" id="MobiDB-lite"/>
    </source>
</evidence>
<proteinExistence type="predicted"/>
<feature type="domain" description="DNA replication regulator Sld3 C-terminal" evidence="2">
    <location>
        <begin position="242"/>
        <end position="395"/>
    </location>
</feature>
<feature type="region of interest" description="Disordered" evidence="1">
    <location>
        <begin position="311"/>
        <end position="430"/>
    </location>
</feature>
<dbReference type="PANTHER" id="PTHR28067:SF1">
    <property type="entry name" value="DNA REPLICATION REGULATOR SLD3"/>
    <property type="match status" value="1"/>
</dbReference>
<dbReference type="STRING" id="1198029.A0A1U7LM23"/>
<feature type="region of interest" description="Disordered" evidence="1">
    <location>
        <begin position="226"/>
        <end position="258"/>
    </location>
</feature>
<dbReference type="Proteomes" id="UP000186594">
    <property type="component" value="Unassembled WGS sequence"/>
</dbReference>
<accession>A0A1U7LM23</accession>
<organism evidence="3 4">
    <name type="scientific">Neolecta irregularis (strain DAH-3)</name>
    <dbReference type="NCBI Taxonomy" id="1198029"/>
    <lineage>
        <taxon>Eukaryota</taxon>
        <taxon>Fungi</taxon>
        <taxon>Dikarya</taxon>
        <taxon>Ascomycota</taxon>
        <taxon>Taphrinomycotina</taxon>
        <taxon>Neolectales</taxon>
        <taxon>Neolectaceae</taxon>
        <taxon>Neolecta</taxon>
    </lineage>
</organism>
<gene>
    <name evidence="3" type="ORF">NEOLI_003762</name>
</gene>
<dbReference type="GO" id="GO:0031261">
    <property type="term" value="C:DNA replication preinitiation complex"/>
    <property type="evidence" value="ECO:0007669"/>
    <property type="project" value="TreeGrafter"/>
</dbReference>